<dbReference type="Pfam" id="PF06197">
    <property type="entry name" value="DUF998"/>
    <property type="match status" value="1"/>
</dbReference>
<feature type="transmembrane region" description="Helical" evidence="1">
    <location>
        <begin position="48"/>
        <end position="68"/>
    </location>
</feature>
<feature type="transmembrane region" description="Helical" evidence="1">
    <location>
        <begin position="145"/>
        <end position="169"/>
    </location>
</feature>
<proteinExistence type="predicted"/>
<comment type="caution">
    <text evidence="2">The sequence shown here is derived from an EMBL/GenBank/DDBJ whole genome shotgun (WGS) entry which is preliminary data.</text>
</comment>
<protein>
    <submittedName>
        <fullName evidence="2">Uncharacterized protein DUF998</fullName>
    </submittedName>
</protein>
<reference evidence="2 3" key="1">
    <citation type="submission" date="2019-03" db="EMBL/GenBank/DDBJ databases">
        <title>Genomic Encyclopedia of Type Strains, Phase IV (KMG-IV): sequencing the most valuable type-strain genomes for metagenomic binning, comparative biology and taxonomic classification.</title>
        <authorList>
            <person name="Goeker M."/>
        </authorList>
    </citation>
    <scope>NUCLEOTIDE SEQUENCE [LARGE SCALE GENOMIC DNA]</scope>
    <source>
        <strain evidence="2 3">DSM 13605</strain>
    </source>
</reference>
<evidence type="ECO:0000313" key="3">
    <source>
        <dbReference type="Proteomes" id="UP000295414"/>
    </source>
</evidence>
<keyword evidence="1" id="KW-0812">Transmembrane</keyword>
<evidence type="ECO:0000313" key="2">
    <source>
        <dbReference type="EMBL" id="TCT26125.1"/>
    </source>
</evidence>
<dbReference type="EMBL" id="SMAP01000001">
    <property type="protein sequence ID" value="TCT26125.1"/>
    <property type="molecule type" value="Genomic_DNA"/>
</dbReference>
<accession>A0A4R3NA58</accession>
<gene>
    <name evidence="2" type="ORF">EDC34_101452</name>
</gene>
<dbReference type="InterPro" id="IPR009339">
    <property type="entry name" value="DUF998"/>
</dbReference>
<dbReference type="RefSeq" id="WP_114959225.1">
    <property type="nucleotide sequence ID" value="NZ_MSZW01000034.1"/>
</dbReference>
<keyword evidence="3" id="KW-1185">Reference proteome</keyword>
<sequence length="207" mass="21845">MQSPFKQAWPWLASASFLAALLLADFGVPEYSHRIHPLALRGASGLPGAWLFNAGAFVLPGLALLLAAQGLRPALARAGWPARIGLTLMQGSALAFAAQGLLPLDMRTLDALANRLHALAWMLWWIAFAPGALLLALAGGRGRGFAVAGVAAALLVPWLAVLAPIGAWVGLAQRLAFLLWFGWWLLAARAFSRSAASAPGSWPQART</sequence>
<feature type="transmembrane region" description="Helical" evidence="1">
    <location>
        <begin position="80"/>
        <end position="98"/>
    </location>
</feature>
<feature type="transmembrane region" description="Helical" evidence="1">
    <location>
        <begin position="118"/>
        <end position="138"/>
    </location>
</feature>
<organism evidence="2 3">
    <name type="scientific">Thermomonas haemolytica</name>
    <dbReference type="NCBI Taxonomy" id="141949"/>
    <lineage>
        <taxon>Bacteria</taxon>
        <taxon>Pseudomonadati</taxon>
        <taxon>Pseudomonadota</taxon>
        <taxon>Gammaproteobacteria</taxon>
        <taxon>Lysobacterales</taxon>
        <taxon>Lysobacteraceae</taxon>
        <taxon>Thermomonas</taxon>
    </lineage>
</organism>
<dbReference type="Proteomes" id="UP000295414">
    <property type="component" value="Unassembled WGS sequence"/>
</dbReference>
<name>A0A4R3NA58_9GAMM</name>
<keyword evidence="1" id="KW-1133">Transmembrane helix</keyword>
<dbReference type="AlphaFoldDB" id="A0A4R3NA58"/>
<keyword evidence="1" id="KW-0472">Membrane</keyword>
<evidence type="ECO:0000256" key="1">
    <source>
        <dbReference type="SAM" id="Phobius"/>
    </source>
</evidence>
<dbReference type="OrthoDB" id="6024885at2"/>